<proteinExistence type="predicted"/>
<evidence type="ECO:0000313" key="2">
    <source>
        <dbReference type="EMBL" id="TNN79932.1"/>
    </source>
</evidence>
<name>A0A4Z2IRQ5_9TELE</name>
<dbReference type="EMBL" id="SRLO01000060">
    <property type="protein sequence ID" value="TNN79932.1"/>
    <property type="molecule type" value="Genomic_DNA"/>
</dbReference>
<sequence>MHQRLPRDLEEQAKQRKMGRERKRKVLKPVMETRGRKSKRAIPDPIGGVGGAEQHSRKRAGDHPALCP</sequence>
<accession>A0A4Z2IRQ5</accession>
<protein>
    <submittedName>
        <fullName evidence="2">Uncharacterized protein</fullName>
    </submittedName>
</protein>
<dbReference type="Proteomes" id="UP000314294">
    <property type="component" value="Unassembled WGS sequence"/>
</dbReference>
<feature type="region of interest" description="Disordered" evidence="1">
    <location>
        <begin position="1"/>
        <end position="68"/>
    </location>
</feature>
<gene>
    <name evidence="2" type="ORF">EYF80_009969</name>
</gene>
<evidence type="ECO:0000256" key="1">
    <source>
        <dbReference type="SAM" id="MobiDB-lite"/>
    </source>
</evidence>
<feature type="compositionally biased region" description="Basic and acidic residues" evidence="1">
    <location>
        <begin position="1"/>
        <end position="14"/>
    </location>
</feature>
<comment type="caution">
    <text evidence="2">The sequence shown here is derived from an EMBL/GenBank/DDBJ whole genome shotgun (WGS) entry which is preliminary data.</text>
</comment>
<feature type="compositionally biased region" description="Basic residues" evidence="1">
    <location>
        <begin position="15"/>
        <end position="27"/>
    </location>
</feature>
<dbReference type="AlphaFoldDB" id="A0A4Z2IRQ5"/>
<evidence type="ECO:0000313" key="3">
    <source>
        <dbReference type="Proteomes" id="UP000314294"/>
    </source>
</evidence>
<keyword evidence="3" id="KW-1185">Reference proteome</keyword>
<reference evidence="2 3" key="1">
    <citation type="submission" date="2019-03" db="EMBL/GenBank/DDBJ databases">
        <title>First draft genome of Liparis tanakae, snailfish: a comprehensive survey of snailfish specific genes.</title>
        <authorList>
            <person name="Kim W."/>
            <person name="Song I."/>
            <person name="Jeong J.-H."/>
            <person name="Kim D."/>
            <person name="Kim S."/>
            <person name="Ryu S."/>
            <person name="Song J.Y."/>
            <person name="Lee S.K."/>
        </authorList>
    </citation>
    <scope>NUCLEOTIDE SEQUENCE [LARGE SCALE GENOMIC DNA]</scope>
    <source>
        <tissue evidence="2">Muscle</tissue>
    </source>
</reference>
<organism evidence="2 3">
    <name type="scientific">Liparis tanakae</name>
    <name type="common">Tanaka's snailfish</name>
    <dbReference type="NCBI Taxonomy" id="230148"/>
    <lineage>
        <taxon>Eukaryota</taxon>
        <taxon>Metazoa</taxon>
        <taxon>Chordata</taxon>
        <taxon>Craniata</taxon>
        <taxon>Vertebrata</taxon>
        <taxon>Euteleostomi</taxon>
        <taxon>Actinopterygii</taxon>
        <taxon>Neopterygii</taxon>
        <taxon>Teleostei</taxon>
        <taxon>Neoteleostei</taxon>
        <taxon>Acanthomorphata</taxon>
        <taxon>Eupercaria</taxon>
        <taxon>Perciformes</taxon>
        <taxon>Cottioidei</taxon>
        <taxon>Cottales</taxon>
        <taxon>Liparidae</taxon>
        <taxon>Liparis</taxon>
    </lineage>
</organism>